<protein>
    <submittedName>
        <fullName evidence="1">Uncharacterized protein</fullName>
    </submittedName>
</protein>
<proteinExistence type="predicted"/>
<sequence length="44" mass="4825">LQDLICAGVKWRRSWEWCESGGEGWKVGKSCVKGMAGKPVGSEQ</sequence>
<name>A0A699J860_TANCI</name>
<dbReference type="EMBL" id="BKCJ010379740">
    <property type="protein sequence ID" value="GFA16950.1"/>
    <property type="molecule type" value="Genomic_DNA"/>
</dbReference>
<comment type="caution">
    <text evidence="1">The sequence shown here is derived from an EMBL/GenBank/DDBJ whole genome shotgun (WGS) entry which is preliminary data.</text>
</comment>
<accession>A0A699J860</accession>
<gene>
    <name evidence="1" type="ORF">Tci_588922</name>
</gene>
<evidence type="ECO:0000313" key="1">
    <source>
        <dbReference type="EMBL" id="GFA16950.1"/>
    </source>
</evidence>
<reference evidence="1" key="1">
    <citation type="journal article" date="2019" name="Sci. Rep.">
        <title>Draft genome of Tanacetum cinerariifolium, the natural source of mosquito coil.</title>
        <authorList>
            <person name="Yamashiro T."/>
            <person name="Shiraishi A."/>
            <person name="Satake H."/>
            <person name="Nakayama K."/>
        </authorList>
    </citation>
    <scope>NUCLEOTIDE SEQUENCE</scope>
</reference>
<dbReference type="AlphaFoldDB" id="A0A699J860"/>
<feature type="non-terminal residue" evidence="1">
    <location>
        <position position="1"/>
    </location>
</feature>
<organism evidence="1">
    <name type="scientific">Tanacetum cinerariifolium</name>
    <name type="common">Dalmatian daisy</name>
    <name type="synonym">Chrysanthemum cinerariifolium</name>
    <dbReference type="NCBI Taxonomy" id="118510"/>
    <lineage>
        <taxon>Eukaryota</taxon>
        <taxon>Viridiplantae</taxon>
        <taxon>Streptophyta</taxon>
        <taxon>Embryophyta</taxon>
        <taxon>Tracheophyta</taxon>
        <taxon>Spermatophyta</taxon>
        <taxon>Magnoliopsida</taxon>
        <taxon>eudicotyledons</taxon>
        <taxon>Gunneridae</taxon>
        <taxon>Pentapetalae</taxon>
        <taxon>asterids</taxon>
        <taxon>campanulids</taxon>
        <taxon>Asterales</taxon>
        <taxon>Asteraceae</taxon>
        <taxon>Asteroideae</taxon>
        <taxon>Anthemideae</taxon>
        <taxon>Anthemidinae</taxon>
        <taxon>Tanacetum</taxon>
    </lineage>
</organism>